<dbReference type="EMBL" id="KZ269992">
    <property type="protein sequence ID" value="OZC09627.1"/>
    <property type="molecule type" value="Genomic_DNA"/>
</dbReference>
<accession>A0A238BWC6</accession>
<feature type="transmembrane region" description="Helical" evidence="2">
    <location>
        <begin position="288"/>
        <end position="310"/>
    </location>
</feature>
<name>A0A238BWC6_9BILA</name>
<proteinExistence type="predicted"/>
<evidence type="ECO:0000313" key="4">
    <source>
        <dbReference type="EMBL" id="OZC09627.1"/>
    </source>
</evidence>
<dbReference type="PANTHER" id="PTHR47520">
    <property type="entry name" value="CX DOMAIN-CONTAINING PROTEIN-RELATED"/>
    <property type="match status" value="1"/>
</dbReference>
<dbReference type="InterPro" id="IPR002619">
    <property type="entry name" value="CX"/>
</dbReference>
<organism evidence="4 5">
    <name type="scientific">Onchocerca flexuosa</name>
    <dbReference type="NCBI Taxonomy" id="387005"/>
    <lineage>
        <taxon>Eukaryota</taxon>
        <taxon>Metazoa</taxon>
        <taxon>Ecdysozoa</taxon>
        <taxon>Nematoda</taxon>
        <taxon>Chromadorea</taxon>
        <taxon>Rhabditida</taxon>
        <taxon>Spirurina</taxon>
        <taxon>Spiruromorpha</taxon>
        <taxon>Filarioidea</taxon>
        <taxon>Onchocercidae</taxon>
        <taxon>Onchocerca</taxon>
    </lineage>
</organism>
<feature type="compositionally biased region" description="Polar residues" evidence="1">
    <location>
        <begin position="29"/>
        <end position="52"/>
    </location>
</feature>
<dbReference type="AlphaFoldDB" id="A0A238BWC6"/>
<evidence type="ECO:0000259" key="3">
    <source>
        <dbReference type="Pfam" id="PF01705"/>
    </source>
</evidence>
<feature type="domain" description="CX" evidence="3">
    <location>
        <begin position="156"/>
        <end position="213"/>
    </location>
</feature>
<keyword evidence="5" id="KW-1185">Reference proteome</keyword>
<feature type="region of interest" description="Disordered" evidence="1">
    <location>
        <begin position="29"/>
        <end position="108"/>
    </location>
</feature>
<feature type="region of interest" description="Disordered" evidence="1">
    <location>
        <begin position="365"/>
        <end position="400"/>
    </location>
</feature>
<reference evidence="4 5" key="1">
    <citation type="submission" date="2015-12" db="EMBL/GenBank/DDBJ databases">
        <title>Draft genome of the nematode, Onchocerca flexuosa.</title>
        <authorList>
            <person name="Mitreva M."/>
        </authorList>
    </citation>
    <scope>NUCLEOTIDE SEQUENCE [LARGE SCALE GENOMIC DNA]</scope>
    <source>
        <strain evidence="4">Red Deer</strain>
    </source>
</reference>
<evidence type="ECO:0000256" key="1">
    <source>
        <dbReference type="SAM" id="MobiDB-lite"/>
    </source>
</evidence>
<dbReference type="Pfam" id="PF01705">
    <property type="entry name" value="CX"/>
    <property type="match status" value="2"/>
</dbReference>
<protein>
    <recommendedName>
        <fullName evidence="3">CX domain-containing protein</fullName>
    </recommendedName>
</protein>
<gene>
    <name evidence="4" type="ORF">X798_03321</name>
</gene>
<keyword evidence="2" id="KW-0812">Transmembrane</keyword>
<evidence type="ECO:0000256" key="2">
    <source>
        <dbReference type="SAM" id="Phobius"/>
    </source>
</evidence>
<keyword evidence="2" id="KW-0472">Membrane</keyword>
<sequence>MYKAIIYLLLLTQGISNARKGGFFRGSSGARTNARSGSHSAGGFHSQTNYRPQQGGYHPQQGAYHPQQGGYHPQPGGYRQPGTYHPGGGYNKQQPGNPNQDKLKSPNTGTFKKALLGGALGAAAGIATFELGKATFLTAILRSSSEPLKAPNGQNYYFDERNHQSKNGYFMCSMPIHDVVKTLQVQFQDGSRPKSLTWNCMSGTEVCCGTECCPAPKRDGGNSIHHKRPLLIIFVSILILQIGKEFFGYLKYNLCNLCLVFGSSEQRCFCGKETVRVHLVLNKRSSKFLIRIAQGMFLLALSLLLLLLLLPIKECDSKRGGIFGGRGTSGSRSGGLFGHRSGSGSFGGLSGSRAKGGIFGSAKSASGHSSGYPRDRWKTHGGGSIGRTGTDRWGSSRGTSWGRQRGSGIFTKSNIGSFVAGAAAGYLTYQAGKALIRSAYAPMMWNNRPYYWGSNYYRGGHGTHMCRMPIEGDDPQLGNVYFQDGRRPKELVWSCNYDEYCCGYDCCWRGAASSYWNRKFGDVLLVAVAVVHFI</sequence>
<evidence type="ECO:0000313" key="5">
    <source>
        <dbReference type="Proteomes" id="UP000242913"/>
    </source>
</evidence>
<dbReference type="Proteomes" id="UP000242913">
    <property type="component" value="Unassembled WGS sequence"/>
</dbReference>
<feature type="compositionally biased region" description="Low complexity" evidence="1">
    <location>
        <begin position="64"/>
        <end position="82"/>
    </location>
</feature>
<keyword evidence="2" id="KW-1133">Transmembrane helix</keyword>
<feature type="domain" description="CX" evidence="3">
    <location>
        <begin position="450"/>
        <end position="507"/>
    </location>
</feature>
<dbReference type="OrthoDB" id="5873947at2759"/>
<feature type="compositionally biased region" description="Polar residues" evidence="1">
    <location>
        <begin position="91"/>
        <end position="108"/>
    </location>
</feature>